<evidence type="ECO:0000313" key="3">
    <source>
        <dbReference type="Proteomes" id="UP000199584"/>
    </source>
</evidence>
<proteinExistence type="predicted"/>
<dbReference type="AlphaFoldDB" id="A0A1I6DSA6"/>
<dbReference type="NCBIfam" id="TIGR03936">
    <property type="entry name" value="sam_1_link_chp"/>
    <property type="match status" value="1"/>
</dbReference>
<dbReference type="Pfam" id="PF10105">
    <property type="entry name" value="DUF2344"/>
    <property type="match status" value="1"/>
</dbReference>
<sequence>MPRYRIIYSKRGPARYISHLDLVRALERSMRRAGLPIAFSEGFNPHPRMSFAAPLPVGIEGLAEVMDVEMTAPVPRRDLADRLNAALPPGLAVKEVLEVADNAPAPMAVLDKAAYIVHLDADDLPAPLFECTVEEFLALDKVEVSRRGKNGREKTRDIRPGIIKMEVQSRVCGLTMRLELKTGSAMNVRPEEAMTALFRHAGIPVDPVELEITRMKLFAGDSGLD</sequence>
<keyword evidence="3" id="KW-1185">Reference proteome</keyword>
<organism evidence="2 3">
    <name type="scientific">Desulfoscipio geothermicus DSM 3669</name>
    <dbReference type="NCBI Taxonomy" id="1121426"/>
    <lineage>
        <taxon>Bacteria</taxon>
        <taxon>Bacillati</taxon>
        <taxon>Bacillota</taxon>
        <taxon>Clostridia</taxon>
        <taxon>Eubacteriales</taxon>
        <taxon>Desulfallaceae</taxon>
        <taxon>Desulfoscipio</taxon>
    </lineage>
</organism>
<name>A0A1I6DSA6_9FIRM</name>
<protein>
    <submittedName>
        <fullName evidence="2">Radical SAM-linked protein</fullName>
    </submittedName>
</protein>
<dbReference type="EMBL" id="FOYM01000016">
    <property type="protein sequence ID" value="SFR08251.1"/>
    <property type="molecule type" value="Genomic_DNA"/>
</dbReference>
<accession>A0A1I6DSA6</accession>
<reference evidence="3" key="1">
    <citation type="submission" date="2016-10" db="EMBL/GenBank/DDBJ databases">
        <authorList>
            <person name="Varghese N."/>
            <person name="Submissions S."/>
        </authorList>
    </citation>
    <scope>NUCLEOTIDE SEQUENCE [LARGE SCALE GENOMIC DNA]</scope>
    <source>
        <strain evidence="3">DSM 3669</strain>
    </source>
</reference>
<gene>
    <name evidence="2" type="ORF">SAMN05660706_11640</name>
</gene>
<dbReference type="Proteomes" id="UP000199584">
    <property type="component" value="Unassembled WGS sequence"/>
</dbReference>
<feature type="domain" description="DUF2344" evidence="1">
    <location>
        <begin position="3"/>
        <end position="190"/>
    </location>
</feature>
<dbReference type="RefSeq" id="WP_165608274.1">
    <property type="nucleotide sequence ID" value="NZ_FOYM01000016.1"/>
</dbReference>
<dbReference type="InterPro" id="IPR018768">
    <property type="entry name" value="DUF2344"/>
</dbReference>
<evidence type="ECO:0000259" key="1">
    <source>
        <dbReference type="Pfam" id="PF10105"/>
    </source>
</evidence>
<evidence type="ECO:0000313" key="2">
    <source>
        <dbReference type="EMBL" id="SFR08251.1"/>
    </source>
</evidence>
<dbReference type="STRING" id="39060.SAMN05660706_11640"/>